<dbReference type="STRING" id="1121393.SAMN02745216_01759"/>
<dbReference type="SUPFAM" id="SSF52540">
    <property type="entry name" value="P-loop containing nucleoside triphosphate hydrolases"/>
    <property type="match status" value="1"/>
</dbReference>
<dbReference type="PIRSF" id="PIRSF005647">
    <property type="entry name" value="CooC"/>
    <property type="match status" value="1"/>
</dbReference>
<protein>
    <submittedName>
        <fullName evidence="2">CO dehydrogenase maturation factor</fullName>
    </submittedName>
</protein>
<evidence type="ECO:0000313" key="2">
    <source>
        <dbReference type="EMBL" id="SHJ49660.1"/>
    </source>
</evidence>
<dbReference type="GO" id="GO:0005524">
    <property type="term" value="F:ATP binding"/>
    <property type="evidence" value="ECO:0007669"/>
    <property type="project" value="TreeGrafter"/>
</dbReference>
<name>A0A1M6JST8_9BACT</name>
<dbReference type="PANTHER" id="PTHR43384">
    <property type="entry name" value="SEPTUM SITE-DETERMINING PROTEIN MIND HOMOLOG, CHLOROPLASTIC-RELATED"/>
    <property type="match status" value="1"/>
</dbReference>
<sequence>MKIAICGKGGAGKSTISALISRGLTEAGFRVLLMDADESNFGLHRLLGVEQPVNLMESMGGKPELKKKMNQAFRENQPVQYLSQALTTSDIPEECFAESDGVKLVSMGKIHDFGEGCACPIGVLSRNFLNNLVLSDDEVVVIDTEAGVEHFGRGLDANCDLIIGVVDPTFESFKLAGKMLEMADKAFKKIFFIQNKVNDKVREAFSAALPGDKIAGEIPQDEDLFLNSLNGTKMSSAPPQVQDICAFIKEHWVKPAPKSAVSPLKL</sequence>
<organism evidence="2 3">
    <name type="scientific">Desulfatibacillum alkenivorans DSM 16219</name>
    <dbReference type="NCBI Taxonomy" id="1121393"/>
    <lineage>
        <taxon>Bacteria</taxon>
        <taxon>Pseudomonadati</taxon>
        <taxon>Thermodesulfobacteriota</taxon>
        <taxon>Desulfobacteria</taxon>
        <taxon>Desulfobacterales</taxon>
        <taxon>Desulfatibacillaceae</taxon>
        <taxon>Desulfatibacillum</taxon>
    </lineage>
</organism>
<dbReference type="InterPro" id="IPR050625">
    <property type="entry name" value="ParA/MinD_ATPase"/>
</dbReference>
<dbReference type="InterPro" id="IPR014433">
    <property type="entry name" value="CooC"/>
</dbReference>
<dbReference type="InterPro" id="IPR027417">
    <property type="entry name" value="P-loop_NTPase"/>
</dbReference>
<dbReference type="Pfam" id="PF01656">
    <property type="entry name" value="CbiA"/>
    <property type="match status" value="1"/>
</dbReference>
<dbReference type="GO" id="GO:0016887">
    <property type="term" value="F:ATP hydrolysis activity"/>
    <property type="evidence" value="ECO:0007669"/>
    <property type="project" value="TreeGrafter"/>
</dbReference>
<evidence type="ECO:0000313" key="3">
    <source>
        <dbReference type="Proteomes" id="UP000183994"/>
    </source>
</evidence>
<dbReference type="OrthoDB" id="7346657at2"/>
<gene>
    <name evidence="2" type="ORF">SAMN02745216_01759</name>
</gene>
<accession>A0A1M6JST8</accession>
<dbReference type="GO" id="GO:0005829">
    <property type="term" value="C:cytosol"/>
    <property type="evidence" value="ECO:0007669"/>
    <property type="project" value="TreeGrafter"/>
</dbReference>
<dbReference type="Proteomes" id="UP000183994">
    <property type="component" value="Unassembled WGS sequence"/>
</dbReference>
<evidence type="ECO:0000259" key="1">
    <source>
        <dbReference type="Pfam" id="PF01656"/>
    </source>
</evidence>
<dbReference type="Gene3D" id="3.40.50.300">
    <property type="entry name" value="P-loop containing nucleotide triphosphate hydrolases"/>
    <property type="match status" value="1"/>
</dbReference>
<reference evidence="3" key="1">
    <citation type="submission" date="2016-11" db="EMBL/GenBank/DDBJ databases">
        <authorList>
            <person name="Varghese N."/>
            <person name="Submissions S."/>
        </authorList>
    </citation>
    <scope>NUCLEOTIDE SEQUENCE [LARGE SCALE GENOMIC DNA]</scope>
    <source>
        <strain evidence="3">DSM 16219</strain>
    </source>
</reference>
<feature type="domain" description="CobQ/CobB/MinD/ParA nucleotide binding" evidence="1">
    <location>
        <begin position="5"/>
        <end position="226"/>
    </location>
</feature>
<dbReference type="RefSeq" id="WP_073475007.1">
    <property type="nucleotide sequence ID" value="NZ_FQZU01000008.1"/>
</dbReference>
<proteinExistence type="predicted"/>
<dbReference type="PANTHER" id="PTHR43384:SF3">
    <property type="entry name" value="AAA+ ATPASE DOMAIN-CONTAINING PROTEIN"/>
    <property type="match status" value="1"/>
</dbReference>
<dbReference type="GO" id="GO:0009898">
    <property type="term" value="C:cytoplasmic side of plasma membrane"/>
    <property type="evidence" value="ECO:0007669"/>
    <property type="project" value="TreeGrafter"/>
</dbReference>
<dbReference type="GO" id="GO:0051782">
    <property type="term" value="P:negative regulation of cell division"/>
    <property type="evidence" value="ECO:0007669"/>
    <property type="project" value="TreeGrafter"/>
</dbReference>
<dbReference type="InterPro" id="IPR002586">
    <property type="entry name" value="CobQ/CobB/MinD/ParA_Nub-bd_dom"/>
</dbReference>
<keyword evidence="3" id="KW-1185">Reference proteome</keyword>
<dbReference type="EMBL" id="FQZU01000008">
    <property type="protein sequence ID" value="SHJ49660.1"/>
    <property type="molecule type" value="Genomic_DNA"/>
</dbReference>
<dbReference type="AlphaFoldDB" id="A0A1M6JST8"/>